<evidence type="ECO:0000256" key="6">
    <source>
        <dbReference type="SAM" id="Phobius"/>
    </source>
</evidence>
<evidence type="ECO:0000313" key="7">
    <source>
        <dbReference type="EMBL" id="KXB67108.1"/>
    </source>
</evidence>
<keyword evidence="4 6" id="KW-1133">Transmembrane helix</keyword>
<accession>A0A134AHC4</accession>
<feature type="transmembrane region" description="Helical" evidence="6">
    <location>
        <begin position="62"/>
        <end position="80"/>
    </location>
</feature>
<name>A0A134AHC4_9FIRM</name>
<proteinExistence type="predicted"/>
<keyword evidence="5 6" id="KW-0472">Membrane</keyword>
<evidence type="ECO:0000256" key="5">
    <source>
        <dbReference type="ARBA" id="ARBA00023136"/>
    </source>
</evidence>
<dbReference type="EMBL" id="LSDG01000023">
    <property type="protein sequence ID" value="KXB67108.1"/>
    <property type="molecule type" value="Genomic_DNA"/>
</dbReference>
<dbReference type="GO" id="GO:0005886">
    <property type="term" value="C:plasma membrane"/>
    <property type="evidence" value="ECO:0007669"/>
    <property type="project" value="UniProtKB-ARBA"/>
</dbReference>
<evidence type="ECO:0000256" key="4">
    <source>
        <dbReference type="ARBA" id="ARBA00022989"/>
    </source>
</evidence>
<dbReference type="PANTHER" id="PTHR34857:SF2">
    <property type="entry name" value="SLL0384 PROTEIN"/>
    <property type="match status" value="1"/>
</dbReference>
<sequence length="242" mass="26972">MQPIQTRSKKEFLDPRTKILLVFTIAAVVVGGGHGYWLAPIRILLISVPFMLFLIESKWKYAAIYAILFIAAYVGQIYLLPLVTGFLGFLLVAFCGIFVRMMPGLAMGTYLLSSTKISEFMAAMERMRVPAQITIPLSVVFRFFPTILEEYHAIADAMKMRGISLDGSKPWKTVEYRLVPLMVSCVKIGDELSASALTRGLGAPIRRTNVCKIGFHLQDILFLMLCLVSLCVLIFYKIGGSS</sequence>
<protein>
    <submittedName>
        <fullName evidence="7">Cobalt transport protein</fullName>
    </submittedName>
</protein>
<dbReference type="RefSeq" id="WP_068367542.1">
    <property type="nucleotide sequence ID" value="NZ_CAIJCT010000010.1"/>
</dbReference>
<reference evidence="8" key="1">
    <citation type="submission" date="2016-01" db="EMBL/GenBank/DDBJ databases">
        <authorList>
            <person name="Mitreva M."/>
            <person name="Pepin K.H."/>
            <person name="Mihindukulasuriya K.A."/>
            <person name="Fulton R."/>
            <person name="Fronick C."/>
            <person name="O'Laughlin M."/>
            <person name="Miner T."/>
            <person name="Herter B."/>
            <person name="Rosa B.A."/>
            <person name="Cordes M."/>
            <person name="Tomlinson C."/>
            <person name="Wollam A."/>
            <person name="Palsikar V.B."/>
            <person name="Mardis E.R."/>
            <person name="Wilson R.K."/>
        </authorList>
    </citation>
    <scope>NUCLEOTIDE SEQUENCE [LARGE SCALE GENOMIC DNA]</scope>
    <source>
        <strain evidence="8">DNF00729</strain>
    </source>
</reference>
<evidence type="ECO:0000256" key="1">
    <source>
        <dbReference type="ARBA" id="ARBA00004141"/>
    </source>
</evidence>
<dbReference type="PANTHER" id="PTHR34857">
    <property type="entry name" value="SLL0384 PROTEIN"/>
    <property type="match status" value="1"/>
</dbReference>
<organism evidence="7 8">
    <name type="scientific">Aedoeadaptatus coxii</name>
    <dbReference type="NCBI Taxonomy" id="755172"/>
    <lineage>
        <taxon>Bacteria</taxon>
        <taxon>Bacillati</taxon>
        <taxon>Bacillota</taxon>
        <taxon>Tissierellia</taxon>
        <taxon>Tissierellales</taxon>
        <taxon>Peptoniphilaceae</taxon>
        <taxon>Aedoeadaptatus</taxon>
    </lineage>
</organism>
<dbReference type="Pfam" id="PF02361">
    <property type="entry name" value="CbiQ"/>
    <property type="match status" value="1"/>
</dbReference>
<feature type="transmembrane region" description="Helical" evidence="6">
    <location>
        <begin position="86"/>
        <end position="112"/>
    </location>
</feature>
<keyword evidence="3 6" id="KW-0812">Transmembrane</keyword>
<dbReference type="InterPro" id="IPR051611">
    <property type="entry name" value="ECF_transporter_component"/>
</dbReference>
<evidence type="ECO:0000256" key="2">
    <source>
        <dbReference type="ARBA" id="ARBA00022475"/>
    </source>
</evidence>
<dbReference type="OrthoDB" id="3730291at2"/>
<dbReference type="STRING" id="755172.HMPREF1863_00834"/>
<dbReference type="Proteomes" id="UP000070442">
    <property type="component" value="Unassembled WGS sequence"/>
</dbReference>
<keyword evidence="2" id="KW-1003">Cell membrane</keyword>
<feature type="transmembrane region" description="Helical" evidence="6">
    <location>
        <begin position="220"/>
        <end position="239"/>
    </location>
</feature>
<dbReference type="InterPro" id="IPR003339">
    <property type="entry name" value="ABC/ECF_trnsptr_transmembrane"/>
</dbReference>
<comment type="subcellular location">
    <subcellularLocation>
        <location evidence="1">Membrane</location>
        <topology evidence="1">Multi-pass membrane protein</topology>
    </subcellularLocation>
</comment>
<dbReference type="PATRIC" id="fig|755172.3.peg.803"/>
<comment type="caution">
    <text evidence="7">The sequence shown here is derived from an EMBL/GenBank/DDBJ whole genome shotgun (WGS) entry which is preliminary data.</text>
</comment>
<feature type="transmembrane region" description="Helical" evidence="6">
    <location>
        <begin position="12"/>
        <end position="30"/>
    </location>
</feature>
<keyword evidence="8" id="KW-1185">Reference proteome</keyword>
<gene>
    <name evidence="7" type="ORF">HMPREF1863_00834</name>
</gene>
<dbReference type="CDD" id="cd16914">
    <property type="entry name" value="EcfT"/>
    <property type="match status" value="1"/>
</dbReference>
<dbReference type="AlphaFoldDB" id="A0A134AHC4"/>
<evidence type="ECO:0000313" key="8">
    <source>
        <dbReference type="Proteomes" id="UP000070442"/>
    </source>
</evidence>
<evidence type="ECO:0000256" key="3">
    <source>
        <dbReference type="ARBA" id="ARBA00022692"/>
    </source>
</evidence>